<reference evidence="2" key="1">
    <citation type="submission" date="2018-06" db="EMBL/GenBank/DDBJ databases">
        <authorList>
            <person name="Zhirakovskaya E."/>
        </authorList>
    </citation>
    <scope>NUCLEOTIDE SEQUENCE</scope>
</reference>
<evidence type="ECO:0000256" key="1">
    <source>
        <dbReference type="SAM" id="MobiDB-lite"/>
    </source>
</evidence>
<feature type="region of interest" description="Disordered" evidence="1">
    <location>
        <begin position="130"/>
        <end position="152"/>
    </location>
</feature>
<organism evidence="2">
    <name type="scientific">hydrothermal vent metagenome</name>
    <dbReference type="NCBI Taxonomy" id="652676"/>
    <lineage>
        <taxon>unclassified sequences</taxon>
        <taxon>metagenomes</taxon>
        <taxon>ecological metagenomes</taxon>
    </lineage>
</organism>
<dbReference type="InterPro" id="IPR036280">
    <property type="entry name" value="Multihaem_cyt_sf"/>
</dbReference>
<dbReference type="SUPFAM" id="SSF48695">
    <property type="entry name" value="Multiheme cytochromes"/>
    <property type="match status" value="1"/>
</dbReference>
<gene>
    <name evidence="2" type="ORF">MNBD_GAMMA07-2385</name>
</gene>
<sequence>MLQIRRRMHNTLITFAGMAMLALSAFAFAGEKPSFAPKVPHPTNGSTECVQPEDEMKKNHMKYILHQRDATMHDGIRTKTYSLKECINCHVPKDSEARFGDDEHFCSSCHNFAGVSIDCFQCHMDRPMGKRPLGPNPHGAKTSTPISTGKKQ</sequence>
<evidence type="ECO:0000313" key="2">
    <source>
        <dbReference type="EMBL" id="VAW55692.1"/>
    </source>
</evidence>
<feature type="compositionally biased region" description="Polar residues" evidence="1">
    <location>
        <begin position="141"/>
        <end position="152"/>
    </location>
</feature>
<accession>A0A3B0WWU3</accession>
<proteinExistence type="predicted"/>
<dbReference type="AlphaFoldDB" id="A0A3B0WWU3"/>
<dbReference type="EMBL" id="UOFF01000103">
    <property type="protein sequence ID" value="VAW55692.1"/>
    <property type="molecule type" value="Genomic_DNA"/>
</dbReference>
<name>A0A3B0WWU3_9ZZZZ</name>
<protein>
    <submittedName>
        <fullName evidence="2">Sulfite reduction-associated complex DsrMKJOP multiheme protein DsrJ (=HmeF)</fullName>
    </submittedName>
</protein>